<dbReference type="KEGG" id="fll:EI427_20805"/>
<dbReference type="Pfam" id="PF25944">
    <property type="entry name" value="Beta-barrel_RND"/>
    <property type="match status" value="1"/>
</dbReference>
<dbReference type="PROSITE" id="PS51257">
    <property type="entry name" value="PROKAR_LIPOPROTEIN"/>
    <property type="match status" value="1"/>
</dbReference>
<dbReference type="FunFam" id="2.40.420.20:FF:000001">
    <property type="entry name" value="Efflux RND transporter periplasmic adaptor subunit"/>
    <property type="match status" value="1"/>
</dbReference>
<sequence length="387" mass="43209">MKRFITLTLLSVLFIGTISCNHSTKKIKTKIVDIPVTQVKIRDIPIEKEYVGQVYGTQDIPIRARVEGYLDGIYFVEGSHVKKGQKLYKIDSEEYLATVAIRKGELAEAKVGLVKANNDLGRIQPLAEINAVSQADLDEAIEAKGAAESVVNAAKASLHLAEINLGYTYISSPINGVIGRTKAKVGEFVGKDPNPVILDVVSKIDSVNVRFFINENDYLKFARFAAQKEIRTGIDQETQLTSEGLELIFSDNTVYKLKGKIDFINRNIDEKTGSILVQATFPNPYEILRPGQFAKVKSVIDVVENGMIIPQRCVTEFQGEYFVYVVNRENKVERRSVELGTTYKDYWVVDSGLKPDDQVVFEGLQKVKEGLAVHPEIVEFSSKIARK</sequence>
<dbReference type="GO" id="GO:0046677">
    <property type="term" value="P:response to antibiotic"/>
    <property type="evidence" value="ECO:0007669"/>
    <property type="project" value="TreeGrafter"/>
</dbReference>
<organism evidence="7 8">
    <name type="scientific">Flammeovirga pectinis</name>
    <dbReference type="NCBI Taxonomy" id="2494373"/>
    <lineage>
        <taxon>Bacteria</taxon>
        <taxon>Pseudomonadati</taxon>
        <taxon>Bacteroidota</taxon>
        <taxon>Cytophagia</taxon>
        <taxon>Cytophagales</taxon>
        <taxon>Flammeovirgaceae</taxon>
        <taxon>Flammeovirga</taxon>
    </lineage>
</organism>
<dbReference type="GO" id="GO:0005886">
    <property type="term" value="C:plasma membrane"/>
    <property type="evidence" value="ECO:0007669"/>
    <property type="project" value="TreeGrafter"/>
</dbReference>
<dbReference type="SUPFAM" id="SSF111369">
    <property type="entry name" value="HlyD-like secretion proteins"/>
    <property type="match status" value="1"/>
</dbReference>
<dbReference type="InterPro" id="IPR058627">
    <property type="entry name" value="MdtA-like_C"/>
</dbReference>
<comment type="subcellular location">
    <subcellularLocation>
        <location evidence="1">Cell envelope</location>
    </subcellularLocation>
</comment>
<feature type="domain" description="Multidrug resistance protein MdtA-like alpha-helical hairpin" evidence="3">
    <location>
        <begin position="102"/>
        <end position="168"/>
    </location>
</feature>
<dbReference type="Proteomes" id="UP000267268">
    <property type="component" value="Chromosome 2"/>
</dbReference>
<dbReference type="AlphaFoldDB" id="A0A3S9P902"/>
<dbReference type="GO" id="GO:0022857">
    <property type="term" value="F:transmembrane transporter activity"/>
    <property type="evidence" value="ECO:0007669"/>
    <property type="project" value="InterPro"/>
</dbReference>
<dbReference type="Gene3D" id="1.10.287.470">
    <property type="entry name" value="Helix hairpin bin"/>
    <property type="match status" value="1"/>
</dbReference>
<dbReference type="PANTHER" id="PTHR30158">
    <property type="entry name" value="ACRA/E-RELATED COMPONENT OF DRUG EFFLUX TRANSPORTER"/>
    <property type="match status" value="1"/>
</dbReference>
<name>A0A3S9P902_9BACT</name>
<evidence type="ECO:0000259" key="5">
    <source>
        <dbReference type="Pfam" id="PF25944"/>
    </source>
</evidence>
<protein>
    <submittedName>
        <fullName evidence="7">Efflux RND transporter periplasmic adaptor subunit</fullName>
    </submittedName>
</protein>
<dbReference type="Gene3D" id="2.40.50.100">
    <property type="match status" value="1"/>
</dbReference>
<dbReference type="Gene3D" id="2.40.420.20">
    <property type="match status" value="1"/>
</dbReference>
<dbReference type="InterPro" id="IPR058626">
    <property type="entry name" value="MdtA-like_b-barrel"/>
</dbReference>
<evidence type="ECO:0000259" key="6">
    <source>
        <dbReference type="Pfam" id="PF25967"/>
    </source>
</evidence>
<keyword evidence="8" id="KW-1185">Reference proteome</keyword>
<accession>A0A3S9P902</accession>
<dbReference type="InterPro" id="IPR058624">
    <property type="entry name" value="MdtA-like_HH"/>
</dbReference>
<evidence type="ECO:0000313" key="8">
    <source>
        <dbReference type="Proteomes" id="UP000267268"/>
    </source>
</evidence>
<feature type="domain" description="Multidrug resistance protein MdtA-like beta-barrel" evidence="5">
    <location>
        <begin position="209"/>
        <end position="297"/>
    </location>
</feature>
<dbReference type="InterPro" id="IPR058625">
    <property type="entry name" value="MdtA-like_BSH"/>
</dbReference>
<dbReference type="NCBIfam" id="TIGR01730">
    <property type="entry name" value="RND_mfp"/>
    <property type="match status" value="1"/>
</dbReference>
<evidence type="ECO:0000256" key="1">
    <source>
        <dbReference type="ARBA" id="ARBA00004196"/>
    </source>
</evidence>
<dbReference type="Pfam" id="PF25917">
    <property type="entry name" value="BSH_RND"/>
    <property type="match status" value="1"/>
</dbReference>
<dbReference type="OrthoDB" id="9801814at2"/>
<evidence type="ECO:0000313" key="7">
    <source>
        <dbReference type="EMBL" id="AZQ64667.1"/>
    </source>
</evidence>
<dbReference type="GO" id="GO:0030313">
    <property type="term" value="C:cell envelope"/>
    <property type="evidence" value="ECO:0007669"/>
    <property type="project" value="UniProtKB-SubCell"/>
</dbReference>
<dbReference type="RefSeq" id="WP_126618590.1">
    <property type="nucleotide sequence ID" value="NZ_CP034563.1"/>
</dbReference>
<evidence type="ECO:0000259" key="3">
    <source>
        <dbReference type="Pfam" id="PF25876"/>
    </source>
</evidence>
<dbReference type="EMBL" id="CP034563">
    <property type="protein sequence ID" value="AZQ64667.1"/>
    <property type="molecule type" value="Genomic_DNA"/>
</dbReference>
<reference evidence="7 8" key="1">
    <citation type="submission" date="2018-12" db="EMBL/GenBank/DDBJ databases">
        <title>Flammeovirga pectinis sp. nov., isolated from the gut of the Korean scallop, Patinopecten yessoensis.</title>
        <authorList>
            <person name="Bae J.-W."/>
            <person name="Jeong Y.-S."/>
            <person name="Kang W."/>
        </authorList>
    </citation>
    <scope>NUCLEOTIDE SEQUENCE [LARGE SCALE GENOMIC DNA]</scope>
    <source>
        <strain evidence="7 8">L12M1</strain>
    </source>
</reference>
<dbReference type="InterPro" id="IPR006143">
    <property type="entry name" value="RND_pump_MFP"/>
</dbReference>
<dbReference type="Pfam" id="PF25967">
    <property type="entry name" value="RND-MFP_C"/>
    <property type="match status" value="1"/>
</dbReference>
<comment type="similarity">
    <text evidence="2">Belongs to the membrane fusion protein (MFP) (TC 8.A.1) family.</text>
</comment>
<feature type="domain" description="Multidrug resistance protein MdtA-like barrel-sandwich hybrid" evidence="4">
    <location>
        <begin position="61"/>
        <end position="190"/>
    </location>
</feature>
<gene>
    <name evidence="7" type="ORF">EI427_20805</name>
</gene>
<evidence type="ECO:0000256" key="2">
    <source>
        <dbReference type="ARBA" id="ARBA00009477"/>
    </source>
</evidence>
<dbReference type="Gene3D" id="2.40.30.170">
    <property type="match status" value="1"/>
</dbReference>
<feature type="domain" description="Multidrug resistance protein MdtA-like C-terminal permuted SH3" evidence="6">
    <location>
        <begin position="305"/>
        <end position="366"/>
    </location>
</feature>
<dbReference type="Pfam" id="PF25876">
    <property type="entry name" value="HH_MFP_RND"/>
    <property type="match status" value="1"/>
</dbReference>
<evidence type="ECO:0000259" key="4">
    <source>
        <dbReference type="Pfam" id="PF25917"/>
    </source>
</evidence>
<proteinExistence type="inferred from homology"/>